<evidence type="ECO:0000256" key="1">
    <source>
        <dbReference type="HAMAP-Rule" id="MF_01538"/>
    </source>
</evidence>
<dbReference type="NCBIfam" id="NF010193">
    <property type="entry name" value="PRK13672.1"/>
    <property type="match status" value="1"/>
</dbReference>
<dbReference type="AlphaFoldDB" id="A0A0R1ZLT6"/>
<dbReference type="PIRSF" id="PIRSF037262">
    <property type="entry name" value="UCP037262"/>
    <property type="match status" value="1"/>
</dbReference>
<dbReference type="Proteomes" id="UP000051679">
    <property type="component" value="Unassembled WGS sequence"/>
</dbReference>
<feature type="domain" description="YozE SAM-like" evidence="2">
    <location>
        <begin position="5"/>
        <end position="70"/>
    </location>
</feature>
<dbReference type="SUPFAM" id="SSF140652">
    <property type="entry name" value="YozE-like"/>
    <property type="match status" value="1"/>
</dbReference>
<sequence length="75" mass="8801">MTEPFYRYLMTLRNPEDHGTVANFANNAFHDHAFPKQATDYHELSEYLELNAGYLPSMSIFDEAYAMYQEARTRS</sequence>
<dbReference type="Pfam" id="PF06855">
    <property type="entry name" value="YozE_SAM_like"/>
    <property type="match status" value="1"/>
</dbReference>
<evidence type="ECO:0000313" key="3">
    <source>
        <dbReference type="EMBL" id="KRM56000.1"/>
    </source>
</evidence>
<dbReference type="Gene3D" id="1.10.150.260">
    <property type="entry name" value="YozE SAM-like"/>
    <property type="match status" value="1"/>
</dbReference>
<evidence type="ECO:0000313" key="4">
    <source>
        <dbReference type="Proteomes" id="UP000051679"/>
    </source>
</evidence>
<protein>
    <recommendedName>
        <fullName evidence="1">UPF0346 protein FC18_GL000782</fullName>
    </recommendedName>
</protein>
<dbReference type="STRING" id="1291052.FC18_GL000782"/>
<dbReference type="InterPro" id="IPR036806">
    <property type="entry name" value="YozE_SAM-like_sf"/>
</dbReference>
<organism evidence="3 4">
    <name type="scientific">Lacticaseibacillus sharpeae JCM 1186 = DSM 20505</name>
    <dbReference type="NCBI Taxonomy" id="1291052"/>
    <lineage>
        <taxon>Bacteria</taxon>
        <taxon>Bacillati</taxon>
        <taxon>Bacillota</taxon>
        <taxon>Bacilli</taxon>
        <taxon>Lactobacillales</taxon>
        <taxon>Lactobacillaceae</taxon>
        <taxon>Lacticaseibacillus</taxon>
    </lineage>
</organism>
<evidence type="ECO:0000259" key="2">
    <source>
        <dbReference type="Pfam" id="PF06855"/>
    </source>
</evidence>
<dbReference type="OrthoDB" id="2242851at2"/>
<dbReference type="InterPro" id="IPR010673">
    <property type="entry name" value="UPF0346"/>
</dbReference>
<name>A0A0R1ZLT6_9LACO</name>
<accession>A0A0R1ZLT6</accession>
<keyword evidence="4" id="KW-1185">Reference proteome</keyword>
<dbReference type="EMBL" id="AYYO01000010">
    <property type="protein sequence ID" value="KRM56000.1"/>
    <property type="molecule type" value="Genomic_DNA"/>
</dbReference>
<comment type="similarity">
    <text evidence="1">Belongs to the UPF0346 family.</text>
</comment>
<gene>
    <name evidence="3" type="ORF">FC18_GL000782</name>
</gene>
<dbReference type="RefSeq" id="WP_054676103.1">
    <property type="nucleotide sequence ID" value="NZ_AYYO01000010.1"/>
</dbReference>
<proteinExistence type="inferred from homology"/>
<dbReference type="InterPro" id="IPR023089">
    <property type="entry name" value="YozE_SAM-like"/>
</dbReference>
<reference evidence="3 4" key="1">
    <citation type="journal article" date="2015" name="Genome Announc.">
        <title>Expanding the biotechnology potential of lactobacilli through comparative genomics of 213 strains and associated genera.</title>
        <authorList>
            <person name="Sun Z."/>
            <person name="Harris H.M."/>
            <person name="McCann A."/>
            <person name="Guo C."/>
            <person name="Argimon S."/>
            <person name="Zhang W."/>
            <person name="Yang X."/>
            <person name="Jeffery I.B."/>
            <person name="Cooney J.C."/>
            <person name="Kagawa T.F."/>
            <person name="Liu W."/>
            <person name="Song Y."/>
            <person name="Salvetti E."/>
            <person name="Wrobel A."/>
            <person name="Rasinkangas P."/>
            <person name="Parkhill J."/>
            <person name="Rea M.C."/>
            <person name="O'Sullivan O."/>
            <person name="Ritari J."/>
            <person name="Douillard F.P."/>
            <person name="Paul Ross R."/>
            <person name="Yang R."/>
            <person name="Briner A.E."/>
            <person name="Felis G.E."/>
            <person name="de Vos W.M."/>
            <person name="Barrangou R."/>
            <person name="Klaenhammer T.R."/>
            <person name="Caufield P.W."/>
            <person name="Cui Y."/>
            <person name="Zhang H."/>
            <person name="O'Toole P.W."/>
        </authorList>
    </citation>
    <scope>NUCLEOTIDE SEQUENCE [LARGE SCALE GENOMIC DNA]</scope>
    <source>
        <strain evidence="3 4">DSM 20505</strain>
    </source>
</reference>
<comment type="caution">
    <text evidence="3">The sequence shown here is derived from an EMBL/GenBank/DDBJ whole genome shotgun (WGS) entry which is preliminary data.</text>
</comment>
<dbReference type="PATRIC" id="fig|1291052.5.peg.798"/>
<dbReference type="HAMAP" id="MF_01538">
    <property type="entry name" value="UPF0346"/>
    <property type="match status" value="1"/>
</dbReference>